<sequence length="73" mass="8574">MSVKYYSIQQLMKMDCLPYRSRYGIQKLIREGYLKAVVKRGKGIGTRYFIPETAISECNRLFFAESLKNTKNQ</sequence>
<accession>A0A7C4Y4G6</accession>
<proteinExistence type="predicted"/>
<protein>
    <submittedName>
        <fullName evidence="1">Uncharacterized protein</fullName>
    </submittedName>
</protein>
<evidence type="ECO:0000313" key="1">
    <source>
        <dbReference type="EMBL" id="HGW60701.1"/>
    </source>
</evidence>
<dbReference type="EMBL" id="DTHV01000146">
    <property type="protein sequence ID" value="HGW60701.1"/>
    <property type="molecule type" value="Genomic_DNA"/>
</dbReference>
<gene>
    <name evidence="1" type="ORF">ENV82_04660</name>
</gene>
<reference evidence="1" key="1">
    <citation type="journal article" date="2020" name="mSystems">
        <title>Genome- and Community-Level Interaction Insights into Carbon Utilization and Element Cycling Functions of Hydrothermarchaeota in Hydrothermal Sediment.</title>
        <authorList>
            <person name="Zhou Z."/>
            <person name="Liu Y."/>
            <person name="Xu W."/>
            <person name="Pan J."/>
            <person name="Luo Z.H."/>
            <person name="Li M."/>
        </authorList>
    </citation>
    <scope>NUCLEOTIDE SEQUENCE [LARGE SCALE GENOMIC DNA]</scope>
    <source>
        <strain evidence="1">SpSt-794</strain>
    </source>
</reference>
<dbReference type="AlphaFoldDB" id="A0A7C4Y4G6"/>
<comment type="caution">
    <text evidence="1">The sequence shown here is derived from an EMBL/GenBank/DDBJ whole genome shotgun (WGS) entry which is preliminary data.</text>
</comment>
<organism evidence="1">
    <name type="scientific">Caldisericum exile</name>
    <dbReference type="NCBI Taxonomy" id="693075"/>
    <lineage>
        <taxon>Bacteria</taxon>
        <taxon>Pseudomonadati</taxon>
        <taxon>Caldisericota/Cryosericota group</taxon>
        <taxon>Caldisericota</taxon>
        <taxon>Caldisericia</taxon>
        <taxon>Caldisericales</taxon>
        <taxon>Caldisericaceae</taxon>
        <taxon>Caldisericum</taxon>
    </lineage>
</organism>
<name>A0A7C4Y4G6_9BACT</name>